<reference evidence="1 2" key="1">
    <citation type="submission" date="2018-08" db="EMBL/GenBank/DDBJ databases">
        <title>Microbacterium oxydans strain HG3.</title>
        <authorList>
            <person name="ORTET P."/>
        </authorList>
    </citation>
    <scope>NUCLEOTIDE SEQUENCE [LARGE SCALE GENOMIC DNA]</scope>
    <source>
        <strain evidence="1 2">HG3</strain>
    </source>
</reference>
<organism evidence="1 2">
    <name type="scientific">Microbacterium oxydans</name>
    <dbReference type="NCBI Taxonomy" id="82380"/>
    <lineage>
        <taxon>Bacteria</taxon>
        <taxon>Bacillati</taxon>
        <taxon>Actinomycetota</taxon>
        <taxon>Actinomycetes</taxon>
        <taxon>Micrococcales</taxon>
        <taxon>Microbacteriaceae</taxon>
        <taxon>Microbacterium</taxon>
    </lineage>
</organism>
<dbReference type="KEGG" id="moy:CVS54_01370"/>
<evidence type="ECO:0000313" key="2">
    <source>
        <dbReference type="Proteomes" id="UP000274841"/>
    </source>
</evidence>
<proteinExistence type="predicted"/>
<dbReference type="Proteomes" id="UP000274841">
    <property type="component" value="Chromosome"/>
</dbReference>
<name>A0A3S9WIZ8_9MICO</name>
<evidence type="ECO:0000313" key="1">
    <source>
        <dbReference type="EMBL" id="AZS40048.1"/>
    </source>
</evidence>
<dbReference type="EMBL" id="CP031422">
    <property type="protein sequence ID" value="AZS40048.1"/>
    <property type="molecule type" value="Genomic_DNA"/>
</dbReference>
<dbReference type="AlphaFoldDB" id="A0A3S9WIZ8"/>
<dbReference type="RefSeq" id="WP_127012003.1">
    <property type="nucleotide sequence ID" value="NZ_CP031422.1"/>
</dbReference>
<protein>
    <submittedName>
        <fullName evidence="1">Uncharacterized protein</fullName>
    </submittedName>
</protein>
<accession>A0A3S9WIZ8</accession>
<gene>
    <name evidence="1" type="ORF">CVS54_01370</name>
</gene>
<sequence length="139" mass="15104">MSSELATVAADLQTFLEAEVPTKWKVINAETLGTSKTTGVVVTWEQLDLSQIAEDQKLPEGWLWVTFQIVISVPETDATKAMPRLTKETGVLLQIFDASPELRWGPDATRTRLETGESAFVIPLAVLASNNPPTATPAP</sequence>